<evidence type="ECO:0000313" key="1">
    <source>
        <dbReference type="EMBL" id="CAB4650236.1"/>
    </source>
</evidence>
<reference evidence="1" key="1">
    <citation type="submission" date="2020-05" db="EMBL/GenBank/DDBJ databases">
        <authorList>
            <person name="Chiriac C."/>
            <person name="Salcher M."/>
            <person name="Ghai R."/>
            <person name="Kavagutti S V."/>
        </authorList>
    </citation>
    <scope>NUCLEOTIDE SEQUENCE</scope>
</reference>
<proteinExistence type="predicted"/>
<name>A0A6J6KLU5_9ZZZZ</name>
<gene>
    <name evidence="1" type="ORF">UFOPK2237_00464</name>
</gene>
<protein>
    <submittedName>
        <fullName evidence="1">Unannotated protein</fullName>
    </submittedName>
</protein>
<accession>A0A6J6KLU5</accession>
<sequence>MAGSMFTIENFVPSLDCFRTVTETIFCCESIKAINKLLMSVAGSEVGLTDGLAVISAGSGAAWPSPRSTNTPVSKATARVELINHFKNDGIRFTLDTDLDLKCIG</sequence>
<dbReference type="EMBL" id="CAEZWI010000040">
    <property type="protein sequence ID" value="CAB4650236.1"/>
    <property type="molecule type" value="Genomic_DNA"/>
</dbReference>
<organism evidence="1">
    <name type="scientific">freshwater metagenome</name>
    <dbReference type="NCBI Taxonomy" id="449393"/>
    <lineage>
        <taxon>unclassified sequences</taxon>
        <taxon>metagenomes</taxon>
        <taxon>ecological metagenomes</taxon>
    </lineage>
</organism>
<dbReference type="AlphaFoldDB" id="A0A6J6KLU5"/>